<dbReference type="EMBL" id="CP003521">
    <property type="protein sequence ID" value="AFN82834.1"/>
    <property type="molecule type" value="Genomic_DNA"/>
</dbReference>
<evidence type="ECO:0000313" key="3">
    <source>
        <dbReference type="Proteomes" id="UP000010094"/>
    </source>
</evidence>
<dbReference type="HOGENOM" id="CLU_1602699_0_0_1"/>
<protein>
    <submittedName>
        <fullName evidence="2">Uncharacterized protein</fullName>
    </submittedName>
</protein>
<dbReference type="GeneID" id="20521130"/>
<feature type="transmembrane region" description="Helical" evidence="1">
    <location>
        <begin position="140"/>
        <end position="164"/>
    </location>
</feature>
<organism evidence="2 3">
    <name type="scientific">Encephalitozoon romaleae (strain SJ-2008)</name>
    <name type="common">Microsporidian parasite</name>
    <dbReference type="NCBI Taxonomy" id="1178016"/>
    <lineage>
        <taxon>Eukaryota</taxon>
        <taxon>Fungi</taxon>
        <taxon>Fungi incertae sedis</taxon>
        <taxon>Microsporidia</taxon>
        <taxon>Unikaryonidae</taxon>
        <taxon>Encephalitozoon</taxon>
    </lineage>
</organism>
<dbReference type="RefSeq" id="XP_009264331.1">
    <property type="nucleotide sequence ID" value="XM_009266056.1"/>
</dbReference>
<proteinExistence type="predicted"/>
<accession>I7AMB1</accession>
<reference evidence="2 3" key="1">
    <citation type="journal article" date="2012" name="Proc. Natl. Acad. Sci. U.S.A.">
        <title>Gain and loss of multiple functionally related, horizontally transferred genes in the reduced genomes of two microsporidian parasites.</title>
        <authorList>
            <person name="Pombert J.-F."/>
            <person name="Selman M."/>
            <person name="Burki F."/>
            <person name="Bardell F.T."/>
            <person name="Farinelli L."/>
            <person name="Solter L.F."/>
            <person name="Whitman D.W."/>
            <person name="Weiss L.M."/>
            <person name="Corradi N."/>
            <person name="Keeling P.J."/>
        </authorList>
    </citation>
    <scope>NUCLEOTIDE SEQUENCE [LARGE SCALE GENOMIC DNA]</scope>
    <source>
        <strain evidence="2 3">SJ-2008</strain>
    </source>
</reference>
<dbReference type="KEGG" id="ero:EROM_040660"/>
<dbReference type="OrthoDB" id="2193363at2759"/>
<keyword evidence="1" id="KW-0812">Transmembrane</keyword>
<sequence>MYIPCITVMAFFVYQVLEIGMSDMIEHIFVNPAVHKIHNFPGILKMEYNPNDPWVNFYAFKSGVMCTPILLLPLMVKLILLALTFKRSDKKDNNAFLWVHMILMLFLTFADMIVLYTYDQDKTKNLSPNLNIYIYRNHTWFYLTHCIAEFISLGWTVGMCYGLLFCR</sequence>
<feature type="transmembrane region" description="Helical" evidence="1">
    <location>
        <begin position="58"/>
        <end position="83"/>
    </location>
</feature>
<feature type="transmembrane region" description="Helical" evidence="1">
    <location>
        <begin position="95"/>
        <end position="118"/>
    </location>
</feature>
<keyword evidence="3" id="KW-1185">Reference proteome</keyword>
<evidence type="ECO:0000256" key="1">
    <source>
        <dbReference type="SAM" id="Phobius"/>
    </source>
</evidence>
<dbReference type="VEuPathDB" id="MicrosporidiaDB:EROM_040660"/>
<gene>
    <name evidence="2" type="ordered locus">EROM_040660</name>
</gene>
<keyword evidence="1" id="KW-1133">Transmembrane helix</keyword>
<keyword evidence="1" id="KW-0472">Membrane</keyword>
<name>I7AMB1_ENCRO</name>
<dbReference type="Proteomes" id="UP000010094">
    <property type="component" value="Chromosome IV"/>
</dbReference>
<dbReference type="AlphaFoldDB" id="I7AMB1"/>
<evidence type="ECO:0000313" key="2">
    <source>
        <dbReference type="EMBL" id="AFN82834.1"/>
    </source>
</evidence>